<evidence type="ECO:0000313" key="5">
    <source>
        <dbReference type="Proteomes" id="UP001290861"/>
    </source>
</evidence>
<dbReference type="Pfam" id="PF20736">
    <property type="entry name" value="Glyco_hydro127M"/>
    <property type="match status" value="1"/>
</dbReference>
<evidence type="ECO:0000259" key="2">
    <source>
        <dbReference type="Pfam" id="PF20736"/>
    </source>
</evidence>
<dbReference type="InterPro" id="IPR012878">
    <property type="entry name" value="Beta-AFase-like_GH127_cat"/>
</dbReference>
<accession>A0ABU5MU94</accession>
<dbReference type="PANTHER" id="PTHR43465">
    <property type="entry name" value="DUF1680 DOMAIN PROTEIN (AFU_ORTHOLOGUE AFUA_1G08910)"/>
    <property type="match status" value="1"/>
</dbReference>
<sequence length="656" mass="73594">MSIPAVTDNSASPFVKFKSIGIGECRWTGGFWADKFKQCEETMVPYMGEVLKGDVGHAYNNFKIAAGLMAGEHKGFYWHDGDFFKWMEACVHIYAINKDEKLMDELDEILQLMAEVQEDDGYLHTYIQINNIGHFSNRKYHEMYNCGHLYTAACIHHRVTGKTNFLDIAVKNADLLYSLFQPQPPELGRFGFNQSQIMGLSELYRTTRDARYLELAGIFINNRGKYPVVHDSTTEGYPIGDMVQETVAIREETEAAGHAVLALYYYAGAADVAAETGEQALLDALDRLWNSVVNRKMYATGAVGQTHFGSSPRRQLIEEGFIDDYKMPNTTSYNETCANIANAMFSYRMLGIKGESKYADIMELVLHNSALVGIGHSGKDYFYANPLRFVHGQRDYGEDLEATESPHREPYLECFCCPPNLVRTIAKVSGWAYSLTPNGVSVNLYGANQLSTHLQDGSALKLRQQTDYPWDGSVTITMEECKADAFDLYLRIPEWAENATLSVNGEAAGVAVKGGEFAVLSRAWKTGDTVELNLPMDAVFIEGHPYIEEVRNQVAVKRGPLLYCIESPDLPKGESILDVYLQGDAELKVEDRPDLLGGMKAISTEVLLRNDTDTSGMYHRVSKPDFKPFKAQLIPYYAWSNRGTAEMTVFMPMNWS</sequence>
<comment type="caution">
    <text evidence="4">The sequence shown here is derived from an EMBL/GenBank/DDBJ whole genome shotgun (WGS) entry which is preliminary data.</text>
</comment>
<evidence type="ECO:0000259" key="1">
    <source>
        <dbReference type="Pfam" id="PF07944"/>
    </source>
</evidence>
<reference evidence="4 5" key="1">
    <citation type="journal article" date="2024" name="Appl. Environ. Microbiol.">
        <title>Pontiella agarivorans sp. nov., a novel marine anaerobic bacterium capable of degrading macroalgal polysaccharides and fixing nitrogen.</title>
        <authorList>
            <person name="Liu N."/>
            <person name="Kivenson V."/>
            <person name="Peng X."/>
            <person name="Cui Z."/>
            <person name="Lankiewicz T.S."/>
            <person name="Gosselin K.M."/>
            <person name="English C.J."/>
            <person name="Blair E.M."/>
            <person name="O'Malley M.A."/>
            <person name="Valentine D.L."/>
        </authorList>
    </citation>
    <scope>NUCLEOTIDE SEQUENCE [LARGE SCALE GENOMIC DNA]</scope>
    <source>
        <strain evidence="4 5">NLcol2</strain>
    </source>
</reference>
<dbReference type="EMBL" id="JARVCO010000004">
    <property type="protein sequence ID" value="MDZ8117774.1"/>
    <property type="molecule type" value="Genomic_DNA"/>
</dbReference>
<dbReference type="InterPro" id="IPR008928">
    <property type="entry name" value="6-hairpin_glycosidase_sf"/>
</dbReference>
<dbReference type="RefSeq" id="WP_322607577.1">
    <property type="nucleotide sequence ID" value="NZ_JARVCO010000004.1"/>
</dbReference>
<dbReference type="Proteomes" id="UP001290861">
    <property type="component" value="Unassembled WGS sequence"/>
</dbReference>
<keyword evidence="5" id="KW-1185">Reference proteome</keyword>
<dbReference type="GO" id="GO:0016787">
    <property type="term" value="F:hydrolase activity"/>
    <property type="evidence" value="ECO:0007669"/>
    <property type="project" value="UniProtKB-KW"/>
</dbReference>
<evidence type="ECO:0000313" key="4">
    <source>
        <dbReference type="EMBL" id="MDZ8117774.1"/>
    </source>
</evidence>
<dbReference type="SUPFAM" id="SSF48208">
    <property type="entry name" value="Six-hairpin glycosidases"/>
    <property type="match status" value="1"/>
</dbReference>
<gene>
    <name evidence="4" type="ORF">P9H32_03980</name>
</gene>
<dbReference type="InterPro" id="IPR049049">
    <property type="entry name" value="Beta-AFase-like_GH127_C"/>
</dbReference>
<dbReference type="PANTHER" id="PTHR43465:SF1">
    <property type="entry name" value="NON-REDUCING END BETA-L-ARABINOFURANOSIDASE"/>
    <property type="match status" value="1"/>
</dbReference>
<name>A0ABU5MU94_9BACT</name>
<dbReference type="Pfam" id="PF07944">
    <property type="entry name" value="Beta-AFase-like_GH127_cat"/>
    <property type="match status" value="1"/>
</dbReference>
<dbReference type="InterPro" id="IPR049046">
    <property type="entry name" value="Beta-AFase-like_GH127_middle"/>
</dbReference>
<feature type="domain" description="Non-reducing end beta-L-arabinofuranosidase-like GH127 middle" evidence="2">
    <location>
        <begin position="440"/>
        <end position="536"/>
    </location>
</feature>
<feature type="domain" description="Non-reducing end beta-L-arabinofuranosidase-like GH127 C-terminal" evidence="3">
    <location>
        <begin position="540"/>
        <end position="652"/>
    </location>
</feature>
<dbReference type="Pfam" id="PF20737">
    <property type="entry name" value="Glyco_hydro127C"/>
    <property type="match status" value="1"/>
</dbReference>
<dbReference type="InterPro" id="IPR049174">
    <property type="entry name" value="Beta-AFase-like"/>
</dbReference>
<feature type="domain" description="Non-reducing end beta-L-arabinofuranosidase-like GH127 catalytic" evidence="1">
    <location>
        <begin position="26"/>
        <end position="429"/>
    </location>
</feature>
<protein>
    <submittedName>
        <fullName evidence="4">Glycoside hydrolase family 127 protein</fullName>
    </submittedName>
</protein>
<evidence type="ECO:0000259" key="3">
    <source>
        <dbReference type="Pfam" id="PF20737"/>
    </source>
</evidence>
<organism evidence="4 5">
    <name type="scientific">Pontiella agarivorans</name>
    <dbReference type="NCBI Taxonomy" id="3038953"/>
    <lineage>
        <taxon>Bacteria</taxon>
        <taxon>Pseudomonadati</taxon>
        <taxon>Kiritimatiellota</taxon>
        <taxon>Kiritimatiellia</taxon>
        <taxon>Kiritimatiellales</taxon>
        <taxon>Pontiellaceae</taxon>
        <taxon>Pontiella</taxon>
    </lineage>
</organism>
<keyword evidence="4" id="KW-0378">Hydrolase</keyword>
<dbReference type="Gene3D" id="1.50.10.20">
    <property type="match status" value="1"/>
</dbReference>
<proteinExistence type="predicted"/>